<dbReference type="AlphaFoldDB" id="W8T435"/>
<accession>W8T435</accession>
<evidence type="ECO:0000313" key="1">
    <source>
        <dbReference type="EMBL" id="AHM55580.1"/>
    </source>
</evidence>
<protein>
    <submittedName>
        <fullName evidence="1">Uncharacterized protein</fullName>
    </submittedName>
</protein>
<dbReference type="eggNOG" id="ENOG502ZHC9">
    <property type="taxonomic scope" value="Bacteria"/>
</dbReference>
<proteinExistence type="predicted"/>
<dbReference type="KEGG" id="eac:EAL2_c02770"/>
<reference evidence="1 2" key="1">
    <citation type="journal article" date="2014" name="Genome Announc.">
        <title>Complete Genome Sequence of Amino Acid-Utilizing Eubacterium acidaminophilum al-2 (DSM 3953).</title>
        <authorList>
            <person name="Poehlein A."/>
            <person name="Andreesen J.R."/>
            <person name="Daniel R."/>
        </authorList>
    </citation>
    <scope>NUCLEOTIDE SEQUENCE [LARGE SCALE GENOMIC DNA]</scope>
    <source>
        <strain evidence="1 2">DSM 3953</strain>
    </source>
</reference>
<evidence type="ECO:0000313" key="2">
    <source>
        <dbReference type="Proteomes" id="UP000019591"/>
    </source>
</evidence>
<dbReference type="OrthoDB" id="9886871at2"/>
<dbReference type="RefSeq" id="WP_158408870.1">
    <property type="nucleotide sequence ID" value="NZ_CP007452.1"/>
</dbReference>
<dbReference type="PATRIC" id="fig|1286171.3.peg.214"/>
<dbReference type="HOGENOM" id="CLU_3098894_0_0_9"/>
<dbReference type="EMBL" id="CP007452">
    <property type="protein sequence ID" value="AHM55580.1"/>
    <property type="molecule type" value="Genomic_DNA"/>
</dbReference>
<organism evidence="1 2">
    <name type="scientific">Peptoclostridium acidaminophilum DSM 3953</name>
    <dbReference type="NCBI Taxonomy" id="1286171"/>
    <lineage>
        <taxon>Bacteria</taxon>
        <taxon>Bacillati</taxon>
        <taxon>Bacillota</taxon>
        <taxon>Clostridia</taxon>
        <taxon>Peptostreptococcales</taxon>
        <taxon>Peptoclostridiaceae</taxon>
        <taxon>Peptoclostridium</taxon>
    </lineage>
</organism>
<dbReference type="STRING" id="1286171.EAL2_c02770"/>
<name>W8T435_PEPAC</name>
<dbReference type="Proteomes" id="UP000019591">
    <property type="component" value="Chromosome"/>
</dbReference>
<sequence>MKVKELMEILKSLEQDRDIIIITPNRDYDIVGIREVETIEGLDEFYAIEYE</sequence>
<gene>
    <name evidence="1" type="ORF">EAL2_c02770</name>
</gene>
<keyword evidence="2" id="KW-1185">Reference proteome</keyword>